<feature type="transmembrane region" description="Helical" evidence="3">
    <location>
        <begin position="1058"/>
        <end position="1079"/>
    </location>
</feature>
<dbReference type="KEGG" id="plon:Pla110_00600"/>
<dbReference type="EMBL" id="CP036281">
    <property type="protein sequence ID" value="QDU78359.1"/>
    <property type="molecule type" value="Genomic_DNA"/>
</dbReference>
<keyword evidence="3" id="KW-0812">Transmembrane</keyword>
<feature type="region of interest" description="Disordered" evidence="2">
    <location>
        <begin position="1085"/>
        <end position="1138"/>
    </location>
</feature>
<dbReference type="Gene3D" id="1.25.40.10">
    <property type="entry name" value="Tetratricopeptide repeat domain"/>
    <property type="match status" value="2"/>
</dbReference>
<dbReference type="RefSeq" id="WP_144992039.1">
    <property type="nucleotide sequence ID" value="NZ_CP036281.1"/>
</dbReference>
<evidence type="ECO:0000256" key="1">
    <source>
        <dbReference type="SAM" id="Coils"/>
    </source>
</evidence>
<feature type="compositionally biased region" description="Basic residues" evidence="2">
    <location>
        <begin position="1129"/>
        <end position="1138"/>
    </location>
</feature>
<dbReference type="InterPro" id="IPR019734">
    <property type="entry name" value="TPR_rpt"/>
</dbReference>
<feature type="coiled-coil region" evidence="1">
    <location>
        <begin position="746"/>
        <end position="773"/>
    </location>
</feature>
<keyword evidence="1" id="KW-0175">Coiled coil</keyword>
<accession>A0A518CGK5</accession>
<organism evidence="4 5">
    <name type="scientific">Polystyrenella longa</name>
    <dbReference type="NCBI Taxonomy" id="2528007"/>
    <lineage>
        <taxon>Bacteria</taxon>
        <taxon>Pseudomonadati</taxon>
        <taxon>Planctomycetota</taxon>
        <taxon>Planctomycetia</taxon>
        <taxon>Planctomycetales</taxon>
        <taxon>Planctomycetaceae</taxon>
        <taxon>Polystyrenella</taxon>
    </lineage>
</organism>
<sequence length="1138" mass="128173">MNRQLVRILPGLIAFAGLLCASLLCEPSLMAQEQTLRFLDGLREREYYDTALFYLEQEQQRPNLDPKLAARLQYEQAALLLESASQIRNPDSRQQRLNEAAEALAAFVKEHPDHPQIGSANRELAKVHLNNARVALWEADSTDDAQEQRELRQKTRREIELAREIFRKALPQLTAEYAKFPPHVDPDDNETEYREKKQLEQSIINSRLELAKCTYEEAQSYPEGSAEFRERLTRAIDEFELLHFEYRNQTGGHYARLWQGKCYEELNELTKALGIYTQILSQPQSSSAVERLQDLAEEFRLICLNHSDQAGYEQVIQEANYWISNARKRRYSAAGLGILWQRAVAYEKLALTQPEGSSRRNNFRQALNDAEEVQRFPGRHKGLAMQLARRLSQQIRGEENAPEDFASALDRAQQLMNQLQDIKADRDEAAGGDSEKQTETKQIYEDHLARTDTALQVADDLRDNQAKPKQLAQLFYYRAYIDYLNESSYSAAVRAEYVAHQFAAIDSEMAQRAALLSTASFAQALNNSTEQGRAANIRMMEQAAQYALSVWPNSDMAANCCQLMGQALTGQKQFQQAADWYSRTPPDSNRAPHNRVLAGQSMWQAFLQSRKGNAGPPPSEEEQEQLTAAEAALQEGVQLLEKFSSSPPLEMITGKATLAEIYSRQNQDARTIELLTAEPAPVTGAIEDVLTGESNLPLSSTFSASVYRLLLKAYVGTRDIDQALQTMQRVEELSQQNAKSSTMGIYVQLGKELERELNELEAAGEQQQTAEMRQNFKQFLEGLYERQEGQSFSSLFWVAETYNSLASSLDDTSSTEAVDYFERARSAYQTILQRDEENPDFITDEQKTGIDLRLASALGDLQQFDAALASLQEVVQANPNSLVAQYEAASLLQAKGMSPEAGAKEALSQAIQGTDLYWGWNNIGRRLQQMKTTGNLTEDLQEQYYESRLNSVLCRQRLAELSNEPAEKQKLLASAEQEIVTFFSISGSIPDEWYHQFNDQYSQVRSAQQKTAESIAERLQLADAPGMENAASGNIVPGDRASTSLEQTEKKSSFSPELLIGIVVGLGALLFLVILFFGTRKGSRKRKRRDYKASSQETPTLSNGSSSPKASRPRADRTTSSRTSTTSRPKQRRNRTEP</sequence>
<reference evidence="4 5" key="1">
    <citation type="submission" date="2019-02" db="EMBL/GenBank/DDBJ databases">
        <title>Deep-cultivation of Planctomycetes and their phenomic and genomic characterization uncovers novel biology.</title>
        <authorList>
            <person name="Wiegand S."/>
            <person name="Jogler M."/>
            <person name="Boedeker C."/>
            <person name="Pinto D."/>
            <person name="Vollmers J."/>
            <person name="Rivas-Marin E."/>
            <person name="Kohn T."/>
            <person name="Peeters S.H."/>
            <person name="Heuer A."/>
            <person name="Rast P."/>
            <person name="Oberbeckmann S."/>
            <person name="Bunk B."/>
            <person name="Jeske O."/>
            <person name="Meyerdierks A."/>
            <person name="Storesund J.E."/>
            <person name="Kallscheuer N."/>
            <person name="Luecker S."/>
            <person name="Lage O.M."/>
            <person name="Pohl T."/>
            <person name="Merkel B.J."/>
            <person name="Hornburger P."/>
            <person name="Mueller R.-W."/>
            <person name="Bruemmer F."/>
            <person name="Labrenz M."/>
            <person name="Spormann A.M."/>
            <person name="Op den Camp H."/>
            <person name="Overmann J."/>
            <person name="Amann R."/>
            <person name="Jetten M.S.M."/>
            <person name="Mascher T."/>
            <person name="Medema M.H."/>
            <person name="Devos D.P."/>
            <person name="Kaster A.-K."/>
            <person name="Ovreas L."/>
            <person name="Rohde M."/>
            <person name="Galperin M.Y."/>
            <person name="Jogler C."/>
        </authorList>
    </citation>
    <scope>NUCLEOTIDE SEQUENCE [LARGE SCALE GENOMIC DNA]</scope>
    <source>
        <strain evidence="4 5">Pla110</strain>
    </source>
</reference>
<feature type="compositionally biased region" description="Polar residues" evidence="2">
    <location>
        <begin position="1093"/>
        <end position="1109"/>
    </location>
</feature>
<protein>
    <recommendedName>
        <fullName evidence="6">Tetratricopeptide repeat protein</fullName>
    </recommendedName>
</protein>
<feature type="region of interest" description="Disordered" evidence="2">
    <location>
        <begin position="1022"/>
        <end position="1050"/>
    </location>
</feature>
<dbReference type="SUPFAM" id="SSF48452">
    <property type="entry name" value="TPR-like"/>
    <property type="match status" value="1"/>
</dbReference>
<evidence type="ECO:0000256" key="2">
    <source>
        <dbReference type="SAM" id="MobiDB-lite"/>
    </source>
</evidence>
<evidence type="ECO:0000313" key="5">
    <source>
        <dbReference type="Proteomes" id="UP000317178"/>
    </source>
</evidence>
<keyword evidence="3" id="KW-0472">Membrane</keyword>
<evidence type="ECO:0000256" key="3">
    <source>
        <dbReference type="SAM" id="Phobius"/>
    </source>
</evidence>
<dbReference type="InterPro" id="IPR011990">
    <property type="entry name" value="TPR-like_helical_dom_sf"/>
</dbReference>
<keyword evidence="3" id="KW-1133">Transmembrane helix</keyword>
<evidence type="ECO:0008006" key="6">
    <source>
        <dbReference type="Google" id="ProtNLM"/>
    </source>
</evidence>
<proteinExistence type="predicted"/>
<dbReference type="Proteomes" id="UP000317178">
    <property type="component" value="Chromosome"/>
</dbReference>
<dbReference type="Pfam" id="PF13174">
    <property type="entry name" value="TPR_6"/>
    <property type="match status" value="2"/>
</dbReference>
<dbReference type="AlphaFoldDB" id="A0A518CGK5"/>
<keyword evidence="5" id="KW-1185">Reference proteome</keyword>
<name>A0A518CGK5_9PLAN</name>
<evidence type="ECO:0000313" key="4">
    <source>
        <dbReference type="EMBL" id="QDU78359.1"/>
    </source>
</evidence>
<gene>
    <name evidence="4" type="ORF">Pla110_00600</name>
</gene>
<dbReference type="OrthoDB" id="224351at2"/>